<proteinExistence type="predicted"/>
<feature type="compositionally biased region" description="Low complexity" evidence="1">
    <location>
        <begin position="1"/>
        <end position="16"/>
    </location>
</feature>
<feature type="region of interest" description="Disordered" evidence="1">
    <location>
        <begin position="1"/>
        <end position="38"/>
    </location>
</feature>
<name>A0A6J4P4V3_9PSEU</name>
<protein>
    <submittedName>
        <fullName evidence="2">Uncharacterized protein</fullName>
    </submittedName>
</protein>
<evidence type="ECO:0000313" key="2">
    <source>
        <dbReference type="EMBL" id="CAA9403666.1"/>
    </source>
</evidence>
<dbReference type="AlphaFoldDB" id="A0A6J4P4V3"/>
<accession>A0A6J4P4V3</accession>
<feature type="compositionally biased region" description="Basic residues" evidence="1">
    <location>
        <begin position="28"/>
        <end position="38"/>
    </location>
</feature>
<evidence type="ECO:0000256" key="1">
    <source>
        <dbReference type="SAM" id="MobiDB-lite"/>
    </source>
</evidence>
<reference evidence="2" key="1">
    <citation type="submission" date="2020-02" db="EMBL/GenBank/DDBJ databases">
        <authorList>
            <person name="Meier V. D."/>
        </authorList>
    </citation>
    <scope>NUCLEOTIDE SEQUENCE</scope>
    <source>
        <strain evidence="2">AVDCRST_MAG66</strain>
    </source>
</reference>
<gene>
    <name evidence="2" type="ORF">AVDCRST_MAG66-1590</name>
</gene>
<sequence length="38" mass="3979">MPLRGRGVVAAVRAGGPRPSPARTAGSPRRRLTRTAQP</sequence>
<organism evidence="2">
    <name type="scientific">uncultured Pseudonocardia sp</name>
    <dbReference type="NCBI Taxonomy" id="211455"/>
    <lineage>
        <taxon>Bacteria</taxon>
        <taxon>Bacillati</taxon>
        <taxon>Actinomycetota</taxon>
        <taxon>Actinomycetes</taxon>
        <taxon>Pseudonocardiales</taxon>
        <taxon>Pseudonocardiaceae</taxon>
        <taxon>Pseudonocardia</taxon>
        <taxon>environmental samples</taxon>
    </lineage>
</organism>
<dbReference type="EMBL" id="CADCUS010000239">
    <property type="protein sequence ID" value="CAA9403666.1"/>
    <property type="molecule type" value="Genomic_DNA"/>
</dbReference>